<evidence type="ECO:0000256" key="5">
    <source>
        <dbReference type="ARBA" id="ARBA00023016"/>
    </source>
</evidence>
<evidence type="ECO:0000256" key="2">
    <source>
        <dbReference type="ARBA" id="ARBA00011233"/>
    </source>
</evidence>
<sequence length="416" mass="45747">MAPAAEPAEEPAADWQQRALPTPFLTKTYQLVDDPEMDDVISWNEDGSTFVVWRPAEFARDLLPKYFKHNNFSSFVRQLNTYGFRKIVPDRWEFANDYFKRGEKHLLREIHRRKAVSVAPQPAPAAAASRMTVPVSRARSPTNSGEEQVLSSNSSSGPLPTAAVSLCGVAELGEENERLRKENERLVREVAKMKSLCGQIGSLISRYVSGRQEGGGGAEAVPFLELMPVRPGAEEAFYNEEEEEEEEEDDVKPEDATSEEVPPSPPGASPRLFGVSIGVKRPRSEDGDGPPPMLKPGPTESAGLDPNEVSPERRPQHPRVIDCPGRRRGRVTSRTGPIAAAKSATTRRARDASGPSRVPMWARFDPCGGGFNAGTRYTRLYKPVTSLPYRVKAFGLFQFPSSGRSSPCKNLSLNGV</sequence>
<dbReference type="InterPro" id="IPR036388">
    <property type="entry name" value="WH-like_DNA-bd_sf"/>
</dbReference>
<dbReference type="PANTHER" id="PTHR10015:SF169">
    <property type="entry name" value="HEAT STRESS TRANSCRIPTION FACTOR B-2B"/>
    <property type="match status" value="1"/>
</dbReference>
<evidence type="ECO:0000256" key="10">
    <source>
        <dbReference type="SAM" id="Coils"/>
    </source>
</evidence>
<feature type="compositionally biased region" description="Polar residues" evidence="11">
    <location>
        <begin position="139"/>
        <end position="157"/>
    </location>
</feature>
<evidence type="ECO:0000313" key="13">
    <source>
        <dbReference type="EMBL" id="URE34196.1"/>
    </source>
</evidence>
<keyword evidence="4" id="KW-0805">Transcription regulation</keyword>
<dbReference type="PRINTS" id="PR00056">
    <property type="entry name" value="HSFDOMAIN"/>
</dbReference>
<keyword evidence="8" id="KW-0539">Nucleus</keyword>
<dbReference type="GO" id="GO:0000978">
    <property type="term" value="F:RNA polymerase II cis-regulatory region sequence-specific DNA binding"/>
    <property type="evidence" value="ECO:0007669"/>
    <property type="project" value="TreeGrafter"/>
</dbReference>
<keyword evidence="5" id="KW-0346">Stress response</keyword>
<organism evidence="13 14">
    <name type="scientific">Musa troglodytarum</name>
    <name type="common">fe'i banana</name>
    <dbReference type="NCBI Taxonomy" id="320322"/>
    <lineage>
        <taxon>Eukaryota</taxon>
        <taxon>Viridiplantae</taxon>
        <taxon>Streptophyta</taxon>
        <taxon>Embryophyta</taxon>
        <taxon>Tracheophyta</taxon>
        <taxon>Spermatophyta</taxon>
        <taxon>Magnoliopsida</taxon>
        <taxon>Liliopsida</taxon>
        <taxon>Zingiberales</taxon>
        <taxon>Musaceae</taxon>
        <taxon>Musa</taxon>
    </lineage>
</organism>
<dbReference type="GO" id="GO:0005634">
    <property type="term" value="C:nucleus"/>
    <property type="evidence" value="ECO:0007669"/>
    <property type="project" value="UniProtKB-SubCell"/>
</dbReference>
<feature type="coiled-coil region" evidence="10">
    <location>
        <begin position="169"/>
        <end position="196"/>
    </location>
</feature>
<dbReference type="GO" id="GO:0006357">
    <property type="term" value="P:regulation of transcription by RNA polymerase II"/>
    <property type="evidence" value="ECO:0007669"/>
    <property type="project" value="TreeGrafter"/>
</dbReference>
<comment type="similarity">
    <text evidence="9">Belongs to the HSF family.</text>
</comment>
<dbReference type="Gene3D" id="1.10.10.10">
    <property type="entry name" value="Winged helix-like DNA-binding domain superfamily/Winged helix DNA-binding domain"/>
    <property type="match status" value="1"/>
</dbReference>
<dbReference type="GO" id="GO:0003700">
    <property type="term" value="F:DNA-binding transcription factor activity"/>
    <property type="evidence" value="ECO:0007669"/>
    <property type="project" value="InterPro"/>
</dbReference>
<name>A0A9E7HGP5_9LILI</name>
<dbReference type="SMART" id="SM00415">
    <property type="entry name" value="HSF"/>
    <property type="match status" value="1"/>
</dbReference>
<feature type="non-terminal residue" evidence="13">
    <location>
        <position position="416"/>
    </location>
</feature>
<evidence type="ECO:0000256" key="8">
    <source>
        <dbReference type="ARBA" id="ARBA00023242"/>
    </source>
</evidence>
<evidence type="ECO:0000313" key="14">
    <source>
        <dbReference type="Proteomes" id="UP001055439"/>
    </source>
</evidence>
<accession>A0A9E7HGP5</accession>
<proteinExistence type="inferred from homology"/>
<protein>
    <submittedName>
        <fullName evidence="13">Heat stress transcription factor</fullName>
    </submittedName>
</protein>
<feature type="compositionally biased region" description="Acidic residues" evidence="11">
    <location>
        <begin position="237"/>
        <end position="258"/>
    </location>
</feature>
<evidence type="ECO:0000259" key="12">
    <source>
        <dbReference type="PROSITE" id="PS00434"/>
    </source>
</evidence>
<comment type="subunit">
    <text evidence="2">Homotrimer.</text>
</comment>
<dbReference type="InterPro" id="IPR036390">
    <property type="entry name" value="WH_DNA-bd_sf"/>
</dbReference>
<dbReference type="EMBL" id="CP097510">
    <property type="protein sequence ID" value="URE34203.1"/>
    <property type="molecule type" value="Genomic_DNA"/>
</dbReference>
<feature type="domain" description="HSF-type DNA-binding" evidence="12">
    <location>
        <begin position="63"/>
        <end position="87"/>
    </location>
</feature>
<feature type="region of interest" description="Disordered" evidence="11">
    <location>
        <begin position="121"/>
        <end position="157"/>
    </location>
</feature>
<dbReference type="SUPFAM" id="SSF46785">
    <property type="entry name" value="Winged helix' DNA-binding domain"/>
    <property type="match status" value="1"/>
</dbReference>
<evidence type="ECO:0000256" key="7">
    <source>
        <dbReference type="ARBA" id="ARBA00023163"/>
    </source>
</evidence>
<comment type="subcellular location">
    <subcellularLocation>
        <location evidence="1">Nucleus</location>
    </subcellularLocation>
</comment>
<keyword evidence="14" id="KW-1185">Reference proteome</keyword>
<evidence type="ECO:0000256" key="1">
    <source>
        <dbReference type="ARBA" id="ARBA00004123"/>
    </source>
</evidence>
<dbReference type="OrthoDB" id="60033at2759"/>
<evidence type="ECO:0000256" key="3">
    <source>
        <dbReference type="ARBA" id="ARBA00022553"/>
    </source>
</evidence>
<gene>
    <name evidence="13" type="ORF">MUK42_06965</name>
</gene>
<dbReference type="PANTHER" id="PTHR10015">
    <property type="entry name" value="HEAT SHOCK TRANSCRIPTION FACTOR"/>
    <property type="match status" value="1"/>
</dbReference>
<reference evidence="13" key="1">
    <citation type="submission" date="2022-05" db="EMBL/GenBank/DDBJ databases">
        <title>The Musa troglodytarum L. genome provides insights into the mechanism of non-climacteric behaviour and enrichment of carotenoids.</title>
        <authorList>
            <person name="Wang J."/>
        </authorList>
    </citation>
    <scope>NUCLEOTIDE SEQUENCE</scope>
    <source>
        <tissue evidence="13">Leaf</tissue>
    </source>
</reference>
<evidence type="ECO:0000256" key="9">
    <source>
        <dbReference type="RuleBase" id="RU004020"/>
    </source>
</evidence>
<keyword evidence="10" id="KW-0175">Coiled coil</keyword>
<dbReference type="EMBL" id="CP097510">
    <property type="protein sequence ID" value="URE34196.1"/>
    <property type="molecule type" value="Genomic_DNA"/>
</dbReference>
<dbReference type="PROSITE" id="PS00434">
    <property type="entry name" value="HSF_DOMAIN"/>
    <property type="match status" value="1"/>
</dbReference>
<keyword evidence="6" id="KW-0238">DNA-binding</keyword>
<evidence type="ECO:0000256" key="6">
    <source>
        <dbReference type="ARBA" id="ARBA00023125"/>
    </source>
</evidence>
<evidence type="ECO:0000256" key="11">
    <source>
        <dbReference type="SAM" id="MobiDB-lite"/>
    </source>
</evidence>
<dbReference type="AlphaFoldDB" id="A0A9E7HGP5"/>
<dbReference type="FunFam" id="1.10.10.10:FF:000037">
    <property type="entry name" value="Heat stress transcription factor B-4"/>
    <property type="match status" value="1"/>
</dbReference>
<dbReference type="InterPro" id="IPR000232">
    <property type="entry name" value="HSF_DNA-bd"/>
</dbReference>
<dbReference type="Pfam" id="PF00447">
    <property type="entry name" value="HSF_DNA-bind"/>
    <property type="match status" value="1"/>
</dbReference>
<keyword evidence="3" id="KW-0597">Phosphoprotein</keyword>
<feature type="region of interest" description="Disordered" evidence="11">
    <location>
        <begin position="237"/>
        <end position="338"/>
    </location>
</feature>
<evidence type="ECO:0000256" key="4">
    <source>
        <dbReference type="ARBA" id="ARBA00023015"/>
    </source>
</evidence>
<keyword evidence="7" id="KW-0804">Transcription</keyword>
<dbReference type="Proteomes" id="UP001055439">
    <property type="component" value="Chromosome 8"/>
</dbReference>